<dbReference type="EMBL" id="MU864742">
    <property type="protein sequence ID" value="KAK4182138.1"/>
    <property type="molecule type" value="Genomic_DNA"/>
</dbReference>
<evidence type="ECO:0000313" key="2">
    <source>
        <dbReference type="Proteomes" id="UP001302126"/>
    </source>
</evidence>
<proteinExistence type="predicted"/>
<gene>
    <name evidence="1" type="ORF">QBC35DRAFT_518994</name>
</gene>
<dbReference type="SUPFAM" id="SSF48452">
    <property type="entry name" value="TPR-like"/>
    <property type="match status" value="1"/>
</dbReference>
<accession>A0AAN7ACH4</accession>
<dbReference type="InterPro" id="IPR011990">
    <property type="entry name" value="TPR-like_helical_dom_sf"/>
</dbReference>
<reference evidence="1" key="2">
    <citation type="submission" date="2023-05" db="EMBL/GenBank/DDBJ databases">
        <authorList>
            <consortium name="Lawrence Berkeley National Laboratory"/>
            <person name="Steindorff A."/>
            <person name="Hensen N."/>
            <person name="Bonometti L."/>
            <person name="Westerberg I."/>
            <person name="Brannstrom I.O."/>
            <person name="Guillou S."/>
            <person name="Cros-Aarteil S."/>
            <person name="Calhoun S."/>
            <person name="Haridas S."/>
            <person name="Kuo A."/>
            <person name="Mondo S."/>
            <person name="Pangilinan J."/>
            <person name="Riley R."/>
            <person name="Labutti K."/>
            <person name="Andreopoulos B."/>
            <person name="Lipzen A."/>
            <person name="Chen C."/>
            <person name="Yanf M."/>
            <person name="Daum C."/>
            <person name="Ng V."/>
            <person name="Clum A."/>
            <person name="Ohm R."/>
            <person name="Martin F."/>
            <person name="Silar P."/>
            <person name="Natvig D."/>
            <person name="Lalanne C."/>
            <person name="Gautier V."/>
            <person name="Ament-Velasquez S.L."/>
            <person name="Kruys A."/>
            <person name="Hutchinson M.I."/>
            <person name="Powell A.J."/>
            <person name="Barry K."/>
            <person name="Miller A.N."/>
            <person name="Grigoriev I.V."/>
            <person name="Debuchy R."/>
            <person name="Gladieux P."/>
            <person name="Thoren M.H."/>
            <person name="Johannesson H."/>
        </authorList>
    </citation>
    <scope>NUCLEOTIDE SEQUENCE</scope>
    <source>
        <strain evidence="1">PSN309</strain>
    </source>
</reference>
<comment type="caution">
    <text evidence="1">The sequence shown here is derived from an EMBL/GenBank/DDBJ whole genome shotgun (WGS) entry which is preliminary data.</text>
</comment>
<protein>
    <submittedName>
        <fullName evidence="1">Uncharacterized protein</fullName>
    </submittedName>
</protein>
<keyword evidence="2" id="KW-1185">Reference proteome</keyword>
<dbReference type="Proteomes" id="UP001302126">
    <property type="component" value="Unassembled WGS sequence"/>
</dbReference>
<reference evidence="1" key="1">
    <citation type="journal article" date="2023" name="Mol. Phylogenet. Evol.">
        <title>Genome-scale phylogeny and comparative genomics of the fungal order Sordariales.</title>
        <authorList>
            <person name="Hensen N."/>
            <person name="Bonometti L."/>
            <person name="Westerberg I."/>
            <person name="Brannstrom I.O."/>
            <person name="Guillou S."/>
            <person name="Cros-Aarteil S."/>
            <person name="Calhoun S."/>
            <person name="Haridas S."/>
            <person name="Kuo A."/>
            <person name="Mondo S."/>
            <person name="Pangilinan J."/>
            <person name="Riley R."/>
            <person name="LaButti K."/>
            <person name="Andreopoulos B."/>
            <person name="Lipzen A."/>
            <person name="Chen C."/>
            <person name="Yan M."/>
            <person name="Daum C."/>
            <person name="Ng V."/>
            <person name="Clum A."/>
            <person name="Steindorff A."/>
            <person name="Ohm R.A."/>
            <person name="Martin F."/>
            <person name="Silar P."/>
            <person name="Natvig D.O."/>
            <person name="Lalanne C."/>
            <person name="Gautier V."/>
            <person name="Ament-Velasquez S.L."/>
            <person name="Kruys A."/>
            <person name="Hutchinson M.I."/>
            <person name="Powell A.J."/>
            <person name="Barry K."/>
            <person name="Miller A.N."/>
            <person name="Grigoriev I.V."/>
            <person name="Debuchy R."/>
            <person name="Gladieux P."/>
            <person name="Hiltunen Thoren M."/>
            <person name="Johannesson H."/>
        </authorList>
    </citation>
    <scope>NUCLEOTIDE SEQUENCE</scope>
    <source>
        <strain evidence="1">PSN309</strain>
    </source>
</reference>
<organism evidence="1 2">
    <name type="scientific">Podospora australis</name>
    <dbReference type="NCBI Taxonomy" id="1536484"/>
    <lineage>
        <taxon>Eukaryota</taxon>
        <taxon>Fungi</taxon>
        <taxon>Dikarya</taxon>
        <taxon>Ascomycota</taxon>
        <taxon>Pezizomycotina</taxon>
        <taxon>Sordariomycetes</taxon>
        <taxon>Sordariomycetidae</taxon>
        <taxon>Sordariales</taxon>
        <taxon>Podosporaceae</taxon>
        <taxon>Podospora</taxon>
    </lineage>
</organism>
<name>A0AAN7ACH4_9PEZI</name>
<evidence type="ECO:0000313" key="1">
    <source>
        <dbReference type="EMBL" id="KAK4182138.1"/>
    </source>
</evidence>
<sequence>MQPETRPISQDQLVAEVKVIYVGLAMVERKCIQVDNPETQTTTPSTSSAMVSGNRTNASNFASKYGMPARMWRHGMHSFLELLSHHSPSSDPRHMLMMLAFIYLAYPIMALLYETVPAFEDTWIECLGDLARKLAPNR</sequence>
<dbReference type="AlphaFoldDB" id="A0AAN7ACH4"/>